<evidence type="ECO:0000313" key="2">
    <source>
        <dbReference type="EMBL" id="AFK07145.1"/>
    </source>
</evidence>
<keyword evidence="2" id="KW-0418">Kinase</keyword>
<feature type="domain" description="Phosphoribulokinase/uridine kinase" evidence="1">
    <location>
        <begin position="291"/>
        <end position="488"/>
    </location>
</feature>
<dbReference type="PANTHER" id="PTHR10285">
    <property type="entry name" value="URIDINE KINASE"/>
    <property type="match status" value="1"/>
</dbReference>
<dbReference type="EMBL" id="CP003532">
    <property type="protein sequence ID" value="AFK07145.1"/>
    <property type="molecule type" value="Genomic_DNA"/>
</dbReference>
<dbReference type="InterPro" id="IPR018163">
    <property type="entry name" value="Thr/Ala-tRNA-synth_IIc_edit"/>
</dbReference>
<name>I2F5E2_9BACT</name>
<evidence type="ECO:0000259" key="1">
    <source>
        <dbReference type="Pfam" id="PF00485"/>
    </source>
</evidence>
<dbReference type="CDD" id="cd02028">
    <property type="entry name" value="UMPK_like"/>
    <property type="match status" value="1"/>
</dbReference>
<gene>
    <name evidence="2" type="ORF">Theba_1460</name>
</gene>
<dbReference type="eggNOG" id="COG0572">
    <property type="taxonomic scope" value="Bacteria"/>
</dbReference>
<dbReference type="Gene3D" id="3.40.50.300">
    <property type="entry name" value="P-loop containing nucleotide triphosphate hydrolases"/>
    <property type="match status" value="1"/>
</dbReference>
<protein>
    <submittedName>
        <fullName evidence="2">Uridine kinase</fullName>
    </submittedName>
</protein>
<dbReference type="InterPro" id="IPR027417">
    <property type="entry name" value="P-loop_NTPase"/>
</dbReference>
<keyword evidence="2" id="KW-0808">Transferase</keyword>
<reference evidence="2 3" key="1">
    <citation type="journal article" date="2012" name="Genome Biol. Evol.">
        <title>Genome Sequence of the Mesophilic Thermotogales Bacterium Mesotoga prima MesG1.Ag.4.2 Reveals the Largest Thermotogales Genome To Date.</title>
        <authorList>
            <person name="Zhaxybayeva O."/>
            <person name="Swithers K.S."/>
            <person name="Foght J."/>
            <person name="Green A.G."/>
            <person name="Bruce D."/>
            <person name="Detter C."/>
            <person name="Han S."/>
            <person name="Teshima H."/>
            <person name="Han J."/>
            <person name="Woyke T."/>
            <person name="Pitluck S."/>
            <person name="Nolan M."/>
            <person name="Ivanova N."/>
            <person name="Pati A."/>
            <person name="Land M.L."/>
            <person name="Dlutek M."/>
            <person name="Doolittle W.F."/>
            <person name="Noll K.M."/>
            <person name="Nesbo C.L."/>
        </authorList>
    </citation>
    <scope>NUCLEOTIDE SEQUENCE [LARGE SCALE GENOMIC DNA]</scope>
    <source>
        <strain evidence="3">mesG1.Ag.4.2</strain>
    </source>
</reference>
<dbReference type="Proteomes" id="UP000002881">
    <property type="component" value="Chromosome"/>
</dbReference>
<dbReference type="GO" id="GO:0005524">
    <property type="term" value="F:ATP binding"/>
    <property type="evidence" value="ECO:0007669"/>
    <property type="project" value="InterPro"/>
</dbReference>
<organism evidence="2 3">
    <name type="scientific">Mesotoga prima MesG1.Ag.4.2</name>
    <dbReference type="NCBI Taxonomy" id="660470"/>
    <lineage>
        <taxon>Bacteria</taxon>
        <taxon>Thermotogati</taxon>
        <taxon>Thermotogota</taxon>
        <taxon>Thermotogae</taxon>
        <taxon>Kosmotogales</taxon>
        <taxon>Kosmotogaceae</taxon>
        <taxon>Mesotoga</taxon>
    </lineage>
</organism>
<dbReference type="eggNOG" id="COG0441">
    <property type="taxonomic scope" value="Bacteria"/>
</dbReference>
<dbReference type="STRING" id="660470.Theba_1460"/>
<dbReference type="KEGG" id="mpg:Theba_1460"/>
<dbReference type="Gene3D" id="3.30.980.10">
    <property type="entry name" value="Threonyl-trna Synthetase, Chain A, domain 2"/>
    <property type="match status" value="1"/>
</dbReference>
<dbReference type="GO" id="GO:0016301">
    <property type="term" value="F:kinase activity"/>
    <property type="evidence" value="ECO:0007669"/>
    <property type="project" value="UniProtKB-KW"/>
</dbReference>
<dbReference type="RefSeq" id="WP_006486992.1">
    <property type="nucleotide sequence ID" value="NC_017934.1"/>
</dbReference>
<dbReference type="InterPro" id="IPR006083">
    <property type="entry name" value="PRK/URK"/>
</dbReference>
<sequence>MADHEIFVKELGKKIHVTKETSFFELSKMCGELHKAPIMAAKSGNSLIELCRNVNGESEVEFIDLFSLDGIRIYTRGALFILFIAIRELFGSAQLNVHHSRGTGLVCNIEGIESTPENLLQIEERMRELVKEDIVFEKATLRKFEAIRLFSEDGQRDKALLFKYRKKSTVNIYRCKGFINYFYGYMPYSTGAILNFSLIPYGDYFILNLPDTKQPDRLPKFVDQPKISTIFLEHERWGEILGVKTIGEINEIISKGPREIREIVNITESLHEKKIGAIADQIAKHKEPSLILIAGPSSSGKTTFSKRLMLHLKVLGMNPVQISIDDYFVDREKTPLDENGNYDFESIHALNIDLFNEQISQLLDGKEVLLPKFDFMLGKSGFHDKPIRISEGQPVIIEGIHGLNELLSSSVPRHRKFKIYVSALTQMNLDSLNRIPTTDVRLLRRIVRDNRSRGHSALDTMRMWPSVRRGEDKYIFPFQEEADVMFNSAIVYELAALKGFAEPLLVQIDDSVPEYIEAKRLLRFIDYLLPMMNLEDIPRTSIIKEFIGDSVFGSL</sequence>
<proteinExistence type="predicted"/>
<dbReference type="GeneID" id="87107264"/>
<accession>I2F5E2</accession>
<dbReference type="Pfam" id="PF00485">
    <property type="entry name" value="PRK"/>
    <property type="match status" value="1"/>
</dbReference>
<dbReference type="SUPFAM" id="SSF52540">
    <property type="entry name" value="P-loop containing nucleoside triphosphate hydrolases"/>
    <property type="match status" value="1"/>
</dbReference>
<keyword evidence="3" id="KW-1185">Reference proteome</keyword>
<dbReference type="AlphaFoldDB" id="I2F5E2"/>
<dbReference type="SUPFAM" id="SSF55186">
    <property type="entry name" value="ThrRS/AlaRS common domain"/>
    <property type="match status" value="1"/>
</dbReference>
<evidence type="ECO:0000313" key="3">
    <source>
        <dbReference type="Proteomes" id="UP000002881"/>
    </source>
</evidence>
<dbReference type="HOGENOM" id="CLU_023775_1_0_0"/>